<dbReference type="Gene3D" id="3.30.70.360">
    <property type="match status" value="2"/>
</dbReference>
<dbReference type="Pfam" id="PF01546">
    <property type="entry name" value="Peptidase_M20"/>
    <property type="match status" value="1"/>
</dbReference>
<keyword evidence="4" id="KW-0479">Metal-binding</keyword>
<dbReference type="KEGG" id="bhr:BH0570A"/>
<dbReference type="GO" id="GO:0016805">
    <property type="term" value="F:dipeptidase activity"/>
    <property type="evidence" value="ECO:0007669"/>
    <property type="project" value="UniProtKB-KW"/>
</dbReference>
<dbReference type="InterPro" id="IPR036264">
    <property type="entry name" value="Bact_exopeptidase_dim_dom"/>
</dbReference>
<dbReference type="EMBL" id="CP000048">
    <property type="protein sequence ID" value="AAX17077.1"/>
    <property type="molecule type" value="Genomic_DNA"/>
</dbReference>
<dbReference type="PANTHER" id="PTHR43808:SF31">
    <property type="entry name" value="N-ACETYL-L-CITRULLINE DEACETYLASE"/>
    <property type="match status" value="1"/>
</dbReference>
<accession>A0AA34WDH2</accession>
<proteinExistence type="inferred from homology"/>
<evidence type="ECO:0000256" key="4">
    <source>
        <dbReference type="ARBA" id="ARBA00022723"/>
    </source>
</evidence>
<dbReference type="Proteomes" id="UP000008834">
    <property type="component" value="Chromosome"/>
</dbReference>
<dbReference type="InterPro" id="IPR002933">
    <property type="entry name" value="Peptidase_M20"/>
</dbReference>
<reference evidence="11" key="1">
    <citation type="submission" date="2004-12" db="EMBL/GenBank/DDBJ databases">
        <title>The genome sequence of Borrelia hermsii and Borrelia turicatae: comparative analysis of two agents of endemic N. America relapsing fever.</title>
        <authorList>
            <person name="Porcella S.F."/>
            <person name="Raffel S.J."/>
            <person name="Schrumpf M.E."/>
            <person name="Montgomery B."/>
            <person name="Smith T."/>
            <person name="Schwan T.G."/>
        </authorList>
    </citation>
    <scope>NUCLEOTIDE SEQUENCE [LARGE SCALE GENOMIC DNA]</scope>
    <source>
        <strain evidence="11">HS1 / DAH</strain>
    </source>
</reference>
<gene>
    <name evidence="10" type="ordered locus">BH0570A</name>
</gene>
<dbReference type="GO" id="GO:0008777">
    <property type="term" value="F:acetylornithine deacetylase activity"/>
    <property type="evidence" value="ECO:0007669"/>
    <property type="project" value="TreeGrafter"/>
</dbReference>
<keyword evidence="6" id="KW-0862">Zinc</keyword>
<name>A0AA34WDH2_BORHD</name>
<evidence type="ECO:0000256" key="1">
    <source>
        <dbReference type="ARBA" id="ARBA00001947"/>
    </source>
</evidence>
<protein>
    <submittedName>
        <fullName evidence="10">Xaa-His dipeptidase</fullName>
    </submittedName>
</protein>
<comment type="cofactor">
    <cofactor evidence="1">
        <name>Zn(2+)</name>
        <dbReference type="ChEBI" id="CHEBI:29105"/>
    </cofactor>
</comment>
<dbReference type="SUPFAM" id="SSF55031">
    <property type="entry name" value="Bacterial exopeptidase dimerisation domain"/>
    <property type="match status" value="1"/>
</dbReference>
<evidence type="ECO:0000313" key="11">
    <source>
        <dbReference type="Proteomes" id="UP000008834"/>
    </source>
</evidence>
<evidence type="ECO:0000256" key="2">
    <source>
        <dbReference type="ARBA" id="ARBA00006247"/>
    </source>
</evidence>
<keyword evidence="5" id="KW-0378">Hydrolase</keyword>
<keyword evidence="9" id="KW-0170">Cobalt</keyword>
<dbReference type="NCBIfam" id="TIGR01887">
    <property type="entry name" value="dipeptidaselike"/>
    <property type="match status" value="1"/>
</dbReference>
<comment type="similarity">
    <text evidence="2">Belongs to the peptidase M20A family.</text>
</comment>
<dbReference type="GO" id="GO:0006508">
    <property type="term" value="P:proteolysis"/>
    <property type="evidence" value="ECO:0007669"/>
    <property type="project" value="UniProtKB-KW"/>
</dbReference>
<evidence type="ECO:0000256" key="8">
    <source>
        <dbReference type="ARBA" id="ARBA00023049"/>
    </source>
</evidence>
<evidence type="ECO:0000256" key="5">
    <source>
        <dbReference type="ARBA" id="ARBA00022801"/>
    </source>
</evidence>
<dbReference type="AlphaFoldDB" id="A0AA34WDH2"/>
<evidence type="ECO:0000256" key="9">
    <source>
        <dbReference type="ARBA" id="ARBA00023285"/>
    </source>
</evidence>
<dbReference type="SUPFAM" id="SSF53187">
    <property type="entry name" value="Zn-dependent exopeptidases"/>
    <property type="match status" value="1"/>
</dbReference>
<dbReference type="InterPro" id="IPR010964">
    <property type="entry name" value="M20A_pepV-rel"/>
</dbReference>
<evidence type="ECO:0000313" key="10">
    <source>
        <dbReference type="EMBL" id="AAX17077.1"/>
    </source>
</evidence>
<dbReference type="Gene3D" id="3.40.630.10">
    <property type="entry name" value="Zn peptidases"/>
    <property type="match status" value="1"/>
</dbReference>
<evidence type="ECO:0000256" key="6">
    <source>
        <dbReference type="ARBA" id="ARBA00022833"/>
    </source>
</evidence>
<dbReference type="InterPro" id="IPR050072">
    <property type="entry name" value="Peptidase_M20A"/>
</dbReference>
<dbReference type="GO" id="GO:0008270">
    <property type="term" value="F:zinc ion binding"/>
    <property type="evidence" value="ECO:0007669"/>
    <property type="project" value="InterPro"/>
</dbReference>
<organism evidence="10 11">
    <name type="scientific">Borrelia hermsii (strain HS1 / DAH)</name>
    <dbReference type="NCBI Taxonomy" id="314723"/>
    <lineage>
        <taxon>Bacteria</taxon>
        <taxon>Pseudomonadati</taxon>
        <taxon>Spirochaetota</taxon>
        <taxon>Spirochaetia</taxon>
        <taxon>Spirochaetales</taxon>
        <taxon>Borreliaceae</taxon>
        <taxon>Borrelia</taxon>
    </lineage>
</organism>
<keyword evidence="7" id="KW-0224">Dipeptidase</keyword>
<dbReference type="PANTHER" id="PTHR43808">
    <property type="entry name" value="ACETYLORNITHINE DEACETYLASE"/>
    <property type="match status" value="1"/>
</dbReference>
<keyword evidence="8" id="KW-0482">Metalloprotease</keyword>
<sequence length="454" mass="51325">MYLRFSLMGFKLKEQFYFHLGELIKFNSVNASALKGKPFGEQIDLCLDKVLEIAKDIGFKVYKDRDGYYGFADIGQGDELIGILAHIDIVDAGNVSNWHSNPFKLEFRDGKVYARGVLDDKGPLMAVLYAFKLLALEGIFFKKRFRVIFGTDEETAWRCIEKYKIREEIPDFSFTPDGDFPVVNAEKGLLQFDVISDERFCMNFELGTGYNVIPDECSFELGDSNKDDFRILLDSFGSKIRYKFFESNVLIHGTSAHASLPELGVNVAPYALNIIKSLGVKANFINFFEDKIGFTINGEKLFGRALEDSQSGQLTLCLTKVKLSKTSKQILSFDMRYPVSCQREELVALIKQTLNLYALDYHEVSFLDPLYVDSGSNFIESLIEVYENFTGESDVSPIAIGGATYSRAFKNCVAFGPLFKDSDNTAHKTNEYIDESELMNLISIYKNAIKKLNA</sequence>
<dbReference type="GO" id="GO:0006526">
    <property type="term" value="P:L-arginine biosynthetic process"/>
    <property type="evidence" value="ECO:0007669"/>
    <property type="project" value="TreeGrafter"/>
</dbReference>
<dbReference type="GO" id="GO:0008237">
    <property type="term" value="F:metallopeptidase activity"/>
    <property type="evidence" value="ECO:0007669"/>
    <property type="project" value="UniProtKB-KW"/>
</dbReference>
<keyword evidence="3" id="KW-0645">Protease</keyword>
<evidence type="ECO:0000256" key="3">
    <source>
        <dbReference type="ARBA" id="ARBA00022670"/>
    </source>
</evidence>
<evidence type="ECO:0000256" key="7">
    <source>
        <dbReference type="ARBA" id="ARBA00022997"/>
    </source>
</evidence>